<dbReference type="Pfam" id="PF01103">
    <property type="entry name" value="Omp85"/>
    <property type="match status" value="1"/>
</dbReference>
<gene>
    <name evidence="14" type="ORF">SAMN05421693_11016</name>
</gene>
<dbReference type="Gene3D" id="3.10.20.310">
    <property type="entry name" value="membrane protein fhac"/>
    <property type="match status" value="3"/>
</dbReference>
<evidence type="ECO:0000256" key="6">
    <source>
        <dbReference type="ARBA" id="ARBA00022729"/>
    </source>
</evidence>
<evidence type="ECO:0000256" key="1">
    <source>
        <dbReference type="ARBA" id="ARBA00004442"/>
    </source>
</evidence>
<keyword evidence="8" id="KW-0998">Cell outer membrane</keyword>
<dbReference type="GO" id="GO:0097347">
    <property type="term" value="C:TAM protein secretion complex"/>
    <property type="evidence" value="ECO:0007669"/>
    <property type="project" value="TreeGrafter"/>
</dbReference>
<feature type="domain" description="TamA POTRA" evidence="13">
    <location>
        <begin position="44"/>
        <end position="114"/>
    </location>
</feature>
<dbReference type="OrthoDB" id="9769707at2"/>
<accession>A0A1H9BQ16</accession>
<evidence type="ECO:0000256" key="7">
    <source>
        <dbReference type="ARBA" id="ARBA00023136"/>
    </source>
</evidence>
<evidence type="ECO:0000313" key="15">
    <source>
        <dbReference type="Proteomes" id="UP000199496"/>
    </source>
</evidence>
<comment type="similarity">
    <text evidence="2">Belongs to the TamA family.</text>
</comment>
<name>A0A1H9BQ16_9GAMM</name>
<keyword evidence="5" id="KW-0812">Transmembrane</keyword>
<sequence>MTAHHPATRCHSSIRRLPLVLILFLGLFPGLALGAEPRIGIADVSQEIADNIRAHLGLAREGCDLPDWRRRPLLRNADGEIRAALRALGHYEPVFTLDFKRTQTCWSLDITLDPGPPVRVRTLDIQIMGEAEQDPVFTDLLQSLPLGPGDRLRHDRYEQIKSSLNRQAAARGYLQARMTTSQMRVDVSAQAADLIIHLDSGPRHVMGPVTLDQDAFHDRLVRRFIAFEPGEVYDSQRLIALQQAFIDSGYFSDVRVEPRIDEVEQQQVPIQVTLTPRNRWSYLAGVGVTTDKGPRMRLGLENHRVNRAGHRYQAELSLSAVDTRLGLGYDIPLGDPARERIGFTGGYQRERTDTTDSDLHSLGITHLRQLPSGWTRTRSLTFEQEDYKVADIRDSTTLLMPGFQLSRVQTDHPIFPRQGWRLNLSLRGASEDILSTLSFAQATGRARYIMPLGEGRLLLRADAGTTAVQEFVTLPSSIRFFAGGDNSVRGYGYRKLGPTNDNGDIIGGRHLASGSIEMDYPFAEQWSMAMFADGGNAFNHLNDWNVRYGVGAGVRWRSPIGPIRVDIAHPIDGKDNFRLHLTMGMDL</sequence>
<evidence type="ECO:0000256" key="3">
    <source>
        <dbReference type="ARBA" id="ARBA00015419"/>
    </source>
</evidence>
<evidence type="ECO:0000256" key="4">
    <source>
        <dbReference type="ARBA" id="ARBA00022452"/>
    </source>
</evidence>
<dbReference type="Gene3D" id="2.40.160.50">
    <property type="entry name" value="membrane protein fhac: a member of the omp85/tpsb transporter family"/>
    <property type="match status" value="1"/>
</dbReference>
<dbReference type="Pfam" id="PF17243">
    <property type="entry name" value="POTRA_TamA_1"/>
    <property type="match status" value="1"/>
</dbReference>
<evidence type="ECO:0000313" key="14">
    <source>
        <dbReference type="EMBL" id="SEP90498.1"/>
    </source>
</evidence>
<dbReference type="STRING" id="867345.SAMN05421693_11016"/>
<dbReference type="GO" id="GO:0009306">
    <property type="term" value="P:protein secretion"/>
    <property type="evidence" value="ECO:0007669"/>
    <property type="project" value="TreeGrafter"/>
</dbReference>
<evidence type="ECO:0000256" key="2">
    <source>
        <dbReference type="ARBA" id="ARBA00010248"/>
    </source>
</evidence>
<dbReference type="RefSeq" id="WP_090205494.1">
    <property type="nucleotide sequence ID" value="NZ_FOFO01000010.1"/>
</dbReference>
<dbReference type="InterPro" id="IPR010827">
    <property type="entry name" value="BamA/TamA_POTRA"/>
</dbReference>
<keyword evidence="15" id="KW-1185">Reference proteome</keyword>
<evidence type="ECO:0000256" key="9">
    <source>
        <dbReference type="ARBA" id="ARBA00033063"/>
    </source>
</evidence>
<dbReference type="Proteomes" id="UP000199496">
    <property type="component" value="Unassembled WGS sequence"/>
</dbReference>
<keyword evidence="4" id="KW-1134">Transmembrane beta strand</keyword>
<keyword evidence="6" id="KW-0732">Signal</keyword>
<dbReference type="EMBL" id="FOFO01000010">
    <property type="protein sequence ID" value="SEP90498.1"/>
    <property type="molecule type" value="Genomic_DNA"/>
</dbReference>
<dbReference type="InterPro" id="IPR000184">
    <property type="entry name" value="Bac_surfAg_D15"/>
</dbReference>
<organism evidence="14 15">
    <name type="scientific">Ectothiorhodospira magna</name>
    <dbReference type="NCBI Taxonomy" id="867345"/>
    <lineage>
        <taxon>Bacteria</taxon>
        <taxon>Pseudomonadati</taxon>
        <taxon>Pseudomonadota</taxon>
        <taxon>Gammaproteobacteria</taxon>
        <taxon>Chromatiales</taxon>
        <taxon>Ectothiorhodospiraceae</taxon>
        <taxon>Ectothiorhodospira</taxon>
    </lineage>
</organism>
<protein>
    <recommendedName>
        <fullName evidence="3">Translocation and assembly module subunit TamA</fullName>
    </recommendedName>
    <alternativeName>
        <fullName evidence="9">Autotransporter assembly factor TamA</fullName>
    </alternativeName>
</protein>
<reference evidence="14 15" key="1">
    <citation type="submission" date="2016-10" db="EMBL/GenBank/DDBJ databases">
        <authorList>
            <person name="de Groot N.N."/>
        </authorList>
    </citation>
    <scope>NUCLEOTIDE SEQUENCE [LARGE SCALE GENOMIC DNA]</scope>
    <source>
        <strain evidence="14 15">B7-7</strain>
    </source>
</reference>
<dbReference type="Pfam" id="PF07244">
    <property type="entry name" value="POTRA"/>
    <property type="match status" value="1"/>
</dbReference>
<dbReference type="InterPro" id="IPR039910">
    <property type="entry name" value="D15-like"/>
</dbReference>
<evidence type="ECO:0000259" key="11">
    <source>
        <dbReference type="Pfam" id="PF01103"/>
    </source>
</evidence>
<evidence type="ECO:0000256" key="5">
    <source>
        <dbReference type="ARBA" id="ARBA00022692"/>
    </source>
</evidence>
<keyword evidence="7" id="KW-0472">Membrane</keyword>
<evidence type="ECO:0000259" key="13">
    <source>
        <dbReference type="Pfam" id="PF17243"/>
    </source>
</evidence>
<proteinExistence type="inferred from homology"/>
<dbReference type="GO" id="GO:0009279">
    <property type="term" value="C:cell outer membrane"/>
    <property type="evidence" value="ECO:0007669"/>
    <property type="project" value="UniProtKB-SubCell"/>
</dbReference>
<feature type="domain" description="POTRA" evidence="12">
    <location>
        <begin position="215"/>
        <end position="275"/>
    </location>
</feature>
<dbReference type="AlphaFoldDB" id="A0A1H9BQ16"/>
<comment type="subunit">
    <text evidence="10">Interacts with TamB to form the translocation and assembly module (TAM).</text>
</comment>
<feature type="domain" description="Bacterial surface antigen (D15)" evidence="11">
    <location>
        <begin position="337"/>
        <end position="578"/>
    </location>
</feature>
<evidence type="ECO:0000259" key="12">
    <source>
        <dbReference type="Pfam" id="PF07244"/>
    </source>
</evidence>
<dbReference type="PANTHER" id="PTHR12815">
    <property type="entry name" value="SORTING AND ASSEMBLY MACHINERY SAMM50 PROTEIN FAMILY MEMBER"/>
    <property type="match status" value="1"/>
</dbReference>
<dbReference type="PANTHER" id="PTHR12815:SF47">
    <property type="entry name" value="TRANSLOCATION AND ASSEMBLY MODULE SUBUNIT TAMA"/>
    <property type="match status" value="1"/>
</dbReference>
<dbReference type="InterPro" id="IPR035243">
    <property type="entry name" value="TamA_POTRA_Dom_1"/>
</dbReference>
<comment type="subcellular location">
    <subcellularLocation>
        <location evidence="1">Cell outer membrane</location>
    </subcellularLocation>
</comment>
<evidence type="ECO:0000256" key="10">
    <source>
        <dbReference type="ARBA" id="ARBA00093548"/>
    </source>
</evidence>
<evidence type="ECO:0000256" key="8">
    <source>
        <dbReference type="ARBA" id="ARBA00023237"/>
    </source>
</evidence>